<dbReference type="Proteomes" id="UP000887580">
    <property type="component" value="Unplaced"/>
</dbReference>
<proteinExistence type="predicted"/>
<dbReference type="WBParaSite" id="PS1159_v2.g7344.t1">
    <property type="protein sequence ID" value="PS1159_v2.g7344.t1"/>
    <property type="gene ID" value="PS1159_v2.g7344"/>
</dbReference>
<evidence type="ECO:0000313" key="2">
    <source>
        <dbReference type="WBParaSite" id="PS1159_v2.g7344.t1"/>
    </source>
</evidence>
<accession>A0AC35GQ23</accession>
<sequence>MKIFNIMFLAIFLINVMSPVTNAKFIDWDKVDPMCTISCGAYWVCVAKSSDCKRPANCVCEKFAGK</sequence>
<protein>
    <submittedName>
        <fullName evidence="2">Uncharacterized protein</fullName>
    </submittedName>
</protein>
<name>A0AC35GQ23_9BILA</name>
<evidence type="ECO:0000313" key="1">
    <source>
        <dbReference type="Proteomes" id="UP000887580"/>
    </source>
</evidence>
<reference evidence="2" key="1">
    <citation type="submission" date="2022-11" db="UniProtKB">
        <authorList>
            <consortium name="WormBaseParasite"/>
        </authorList>
    </citation>
    <scope>IDENTIFICATION</scope>
</reference>
<organism evidence="1 2">
    <name type="scientific">Panagrolaimus sp. PS1159</name>
    <dbReference type="NCBI Taxonomy" id="55785"/>
    <lineage>
        <taxon>Eukaryota</taxon>
        <taxon>Metazoa</taxon>
        <taxon>Ecdysozoa</taxon>
        <taxon>Nematoda</taxon>
        <taxon>Chromadorea</taxon>
        <taxon>Rhabditida</taxon>
        <taxon>Tylenchina</taxon>
        <taxon>Panagrolaimomorpha</taxon>
        <taxon>Panagrolaimoidea</taxon>
        <taxon>Panagrolaimidae</taxon>
        <taxon>Panagrolaimus</taxon>
    </lineage>
</organism>